<proteinExistence type="predicted"/>
<reference evidence="1" key="1">
    <citation type="submission" date="2022-02" db="EMBL/GenBank/DDBJ databases">
        <title>Plant Genome Project.</title>
        <authorList>
            <person name="Zhang R.-G."/>
        </authorList>
    </citation>
    <scope>NUCLEOTIDE SEQUENCE</scope>
    <source>
        <strain evidence="1">AT1</strain>
    </source>
</reference>
<evidence type="ECO:0000313" key="2">
    <source>
        <dbReference type="Proteomes" id="UP001062846"/>
    </source>
</evidence>
<keyword evidence="2" id="KW-1185">Reference proteome</keyword>
<dbReference type="EMBL" id="CM046388">
    <property type="protein sequence ID" value="KAI8573395.1"/>
    <property type="molecule type" value="Genomic_DNA"/>
</dbReference>
<protein>
    <submittedName>
        <fullName evidence="1">Uncharacterized protein</fullName>
    </submittedName>
</protein>
<comment type="caution">
    <text evidence="1">The sequence shown here is derived from an EMBL/GenBank/DDBJ whole genome shotgun (WGS) entry which is preliminary data.</text>
</comment>
<accession>A0ACC0Q5X5</accession>
<name>A0ACC0Q5X5_RHOML</name>
<evidence type="ECO:0000313" key="1">
    <source>
        <dbReference type="EMBL" id="KAI8573395.1"/>
    </source>
</evidence>
<organism evidence="1 2">
    <name type="scientific">Rhododendron molle</name>
    <name type="common">Chinese azalea</name>
    <name type="synonym">Azalea mollis</name>
    <dbReference type="NCBI Taxonomy" id="49168"/>
    <lineage>
        <taxon>Eukaryota</taxon>
        <taxon>Viridiplantae</taxon>
        <taxon>Streptophyta</taxon>
        <taxon>Embryophyta</taxon>
        <taxon>Tracheophyta</taxon>
        <taxon>Spermatophyta</taxon>
        <taxon>Magnoliopsida</taxon>
        <taxon>eudicotyledons</taxon>
        <taxon>Gunneridae</taxon>
        <taxon>Pentapetalae</taxon>
        <taxon>asterids</taxon>
        <taxon>Ericales</taxon>
        <taxon>Ericaceae</taxon>
        <taxon>Ericoideae</taxon>
        <taxon>Rhodoreae</taxon>
        <taxon>Rhododendron</taxon>
    </lineage>
</organism>
<sequence length="394" mass="44824">MRRPGGPGHYGDSGGNAYVNAQMQHMSGQRMEHKLEHYQGRQEPMTSDKGRSYGASKAEGQWRWERDGTKAPNAMSSQMFSEGKLAYPIRAYYQGQRPDSKMASEKQGNHDPRSLPPEEDMDIGYEDKHLSQTFEGLEKRFLDDITKLSKEQIDAEDAENARHRELGFIKTNQFLEDNLYQGLAAKNNKMTLWDATGDGWGMLRTSQNHAESWPGWPGPIPQPRWKKALGLVRVLIGKVSAVENGAVLEVEEEWRHFTLTRVGLVKSSQIEQSAANTKINTINTQYQEQLAALRARHANRRDEYLRRESHARQQQYQQAMMDHYPNSGMGPNDPHGYGGVDAAAAEPNRAYNGDQYDSYRERARFLGGNRDHHGFEPRGPYPGGRVYDTGSRYY</sequence>
<gene>
    <name evidence="1" type="ORF">RHMOL_Rhmol01G0273800</name>
</gene>
<dbReference type="Proteomes" id="UP001062846">
    <property type="component" value="Chromosome 1"/>
</dbReference>